<evidence type="ECO:0000256" key="1">
    <source>
        <dbReference type="ARBA" id="ARBA00022679"/>
    </source>
</evidence>
<dbReference type="Pfam" id="PF13649">
    <property type="entry name" value="Methyltransf_25"/>
    <property type="match status" value="1"/>
</dbReference>
<dbReference type="EMBL" id="JAMZDE010000008">
    <property type="protein sequence ID" value="MCP1340366.1"/>
    <property type="molecule type" value="Genomic_DNA"/>
</dbReference>
<proteinExistence type="predicted"/>
<evidence type="ECO:0000313" key="4">
    <source>
        <dbReference type="Proteomes" id="UP001139474"/>
    </source>
</evidence>
<name>A0A9X2JVT5_9GAMM</name>
<sequence length="231" mass="25913">MNQDELKEAFDQQAAGYEERQMKLAPVYEGSYFQLQWAFSELPDNARILCVGSGVGTEISYLAKRFPNWRFIAVEPSGGMLDICRNRAEQEGFSSRCVFHEGYLDSLSGLEPCDGATCLMVSQFFLDKEDRVSFFQSIAKSLKPGGILVSSDLSEMVGSNEYSTLINLWAKMLHGSNVSSDTVDKIHSAWLKDVAILPPEEIKHLIHRGGFELAVQTYQACLVRAWVARRL</sequence>
<organism evidence="3 4">
    <name type="scientific">Idiomarina rhizosphaerae</name>
    <dbReference type="NCBI Taxonomy" id="2961572"/>
    <lineage>
        <taxon>Bacteria</taxon>
        <taxon>Pseudomonadati</taxon>
        <taxon>Pseudomonadota</taxon>
        <taxon>Gammaproteobacteria</taxon>
        <taxon>Alteromonadales</taxon>
        <taxon>Idiomarinaceae</taxon>
        <taxon>Idiomarina</taxon>
    </lineage>
</organism>
<evidence type="ECO:0000313" key="3">
    <source>
        <dbReference type="EMBL" id="MCP1340366.1"/>
    </source>
</evidence>
<dbReference type="RefSeq" id="WP_253620211.1">
    <property type="nucleotide sequence ID" value="NZ_JAMZDE010000008.1"/>
</dbReference>
<dbReference type="GO" id="GO:0032259">
    <property type="term" value="P:methylation"/>
    <property type="evidence" value="ECO:0007669"/>
    <property type="project" value="UniProtKB-KW"/>
</dbReference>
<dbReference type="SUPFAM" id="SSF53335">
    <property type="entry name" value="S-adenosyl-L-methionine-dependent methyltransferases"/>
    <property type="match status" value="1"/>
</dbReference>
<gene>
    <name evidence="3" type="ORF">NJR55_12275</name>
</gene>
<dbReference type="Proteomes" id="UP001139474">
    <property type="component" value="Unassembled WGS sequence"/>
</dbReference>
<accession>A0A9X2JVT5</accession>
<keyword evidence="1" id="KW-0808">Transferase</keyword>
<reference evidence="3" key="1">
    <citation type="submission" date="2022-06" db="EMBL/GenBank/DDBJ databases">
        <title>Idiomarina rhizosphaerae M1R2S28.</title>
        <authorList>
            <person name="Sun J.-Q."/>
            <person name="Li L.-F."/>
        </authorList>
    </citation>
    <scope>NUCLEOTIDE SEQUENCE</scope>
    <source>
        <strain evidence="3">M1R2S28</strain>
    </source>
</reference>
<dbReference type="InterPro" id="IPR029063">
    <property type="entry name" value="SAM-dependent_MTases_sf"/>
</dbReference>
<keyword evidence="4" id="KW-1185">Reference proteome</keyword>
<dbReference type="PANTHER" id="PTHR43861:SF3">
    <property type="entry name" value="PUTATIVE (AFU_ORTHOLOGUE AFUA_2G14390)-RELATED"/>
    <property type="match status" value="1"/>
</dbReference>
<dbReference type="CDD" id="cd02440">
    <property type="entry name" value="AdoMet_MTases"/>
    <property type="match status" value="1"/>
</dbReference>
<dbReference type="InterPro" id="IPR041698">
    <property type="entry name" value="Methyltransf_25"/>
</dbReference>
<dbReference type="GO" id="GO:0008168">
    <property type="term" value="F:methyltransferase activity"/>
    <property type="evidence" value="ECO:0007669"/>
    <property type="project" value="UniProtKB-KW"/>
</dbReference>
<protein>
    <submittedName>
        <fullName evidence="3">Class I SAM-dependent methyltransferase</fullName>
    </submittedName>
</protein>
<dbReference type="AlphaFoldDB" id="A0A9X2JVT5"/>
<feature type="domain" description="Methyltransferase" evidence="2">
    <location>
        <begin position="48"/>
        <end position="146"/>
    </location>
</feature>
<keyword evidence="3" id="KW-0489">Methyltransferase</keyword>
<evidence type="ECO:0000259" key="2">
    <source>
        <dbReference type="Pfam" id="PF13649"/>
    </source>
</evidence>
<comment type="caution">
    <text evidence="3">The sequence shown here is derived from an EMBL/GenBank/DDBJ whole genome shotgun (WGS) entry which is preliminary data.</text>
</comment>
<dbReference type="PANTHER" id="PTHR43861">
    <property type="entry name" value="TRANS-ACONITATE 2-METHYLTRANSFERASE-RELATED"/>
    <property type="match status" value="1"/>
</dbReference>
<dbReference type="Gene3D" id="3.40.50.150">
    <property type="entry name" value="Vaccinia Virus protein VP39"/>
    <property type="match status" value="1"/>
</dbReference>